<sequence>MSNDTPEAAPAPARTEVQERPAAGLPGWPVLIVSVIALLVGAVGIIAGLGFVASAGDGGASGGVLLVGGIVLALAALVAMVGLVPVAPQEARVLQLLGRYTGTIRTDGLRWINPITDGRHKVSTRIRNHETSVLKVNDAAGTPVEIAAVVVWQVTDTAQAMFAVDDYAEFVNIQSETAVRHIANNYPYDGSGEHRLSLRDNAEEITGRLNSEIAERVQAAGVRIIESRITHLAYAPEIAGAMLRRQQASAILAARREIVEGSVGMVEQALTRLTEHDFLELDEERKASMVSNLMVVLCSDNDTQPVVNTGSLYH</sequence>
<dbReference type="InterPro" id="IPR001107">
    <property type="entry name" value="Band_7"/>
</dbReference>
<evidence type="ECO:0000256" key="2">
    <source>
        <dbReference type="SAM" id="Phobius"/>
    </source>
</evidence>
<evidence type="ECO:0000256" key="1">
    <source>
        <dbReference type="SAM" id="MobiDB-lite"/>
    </source>
</evidence>
<dbReference type="RefSeq" id="WP_141925532.1">
    <property type="nucleotide sequence ID" value="NZ_VFQC01000002.1"/>
</dbReference>
<gene>
    <name evidence="4" type="ORF">FHX37_3831</name>
</gene>
<dbReference type="InterPro" id="IPR036013">
    <property type="entry name" value="Band_7/SPFH_dom_sf"/>
</dbReference>
<dbReference type="Gene3D" id="3.30.479.30">
    <property type="entry name" value="Band 7 domain"/>
    <property type="match status" value="1"/>
</dbReference>
<organism evidence="4 5">
    <name type="scientific">Haloactinospora alba</name>
    <dbReference type="NCBI Taxonomy" id="405555"/>
    <lineage>
        <taxon>Bacteria</taxon>
        <taxon>Bacillati</taxon>
        <taxon>Actinomycetota</taxon>
        <taxon>Actinomycetes</taxon>
        <taxon>Streptosporangiales</taxon>
        <taxon>Nocardiopsidaceae</taxon>
        <taxon>Haloactinospora</taxon>
    </lineage>
</organism>
<keyword evidence="5" id="KW-1185">Reference proteome</keyword>
<accession>A0A543N9H5</accession>
<keyword evidence="2" id="KW-0472">Membrane</keyword>
<dbReference type="EMBL" id="VFQC01000002">
    <property type="protein sequence ID" value="TQN28486.1"/>
    <property type="molecule type" value="Genomic_DNA"/>
</dbReference>
<dbReference type="PANTHER" id="PTHR43446:SF1">
    <property type="entry name" value="BAND 7 DOMAIN-CONTAINING PROTEIN"/>
    <property type="match status" value="1"/>
</dbReference>
<dbReference type="OrthoDB" id="9813479at2"/>
<dbReference type="SUPFAM" id="SSF117892">
    <property type="entry name" value="Band 7/SPFH domain"/>
    <property type="match status" value="1"/>
</dbReference>
<dbReference type="AlphaFoldDB" id="A0A543N9H5"/>
<evidence type="ECO:0000313" key="4">
    <source>
        <dbReference type="EMBL" id="TQN28486.1"/>
    </source>
</evidence>
<proteinExistence type="predicted"/>
<dbReference type="PANTHER" id="PTHR43446">
    <property type="entry name" value="MEMBRANE PROTEIN-RELATED"/>
    <property type="match status" value="1"/>
</dbReference>
<evidence type="ECO:0000259" key="3">
    <source>
        <dbReference type="SMART" id="SM00244"/>
    </source>
</evidence>
<protein>
    <submittedName>
        <fullName evidence="4">SPFH domain/Band 7 family protein</fullName>
    </submittedName>
</protein>
<feature type="transmembrane region" description="Helical" evidence="2">
    <location>
        <begin position="28"/>
        <end position="52"/>
    </location>
</feature>
<dbReference type="Pfam" id="PF01145">
    <property type="entry name" value="Band_7"/>
    <property type="match status" value="1"/>
</dbReference>
<dbReference type="Proteomes" id="UP000317422">
    <property type="component" value="Unassembled WGS sequence"/>
</dbReference>
<feature type="domain" description="Band 7" evidence="3">
    <location>
        <begin position="81"/>
        <end position="246"/>
    </location>
</feature>
<comment type="caution">
    <text evidence="4">The sequence shown here is derived from an EMBL/GenBank/DDBJ whole genome shotgun (WGS) entry which is preliminary data.</text>
</comment>
<feature type="region of interest" description="Disordered" evidence="1">
    <location>
        <begin position="1"/>
        <end position="20"/>
    </location>
</feature>
<keyword evidence="2" id="KW-1133">Transmembrane helix</keyword>
<feature type="transmembrane region" description="Helical" evidence="2">
    <location>
        <begin position="64"/>
        <end position="87"/>
    </location>
</feature>
<reference evidence="4 5" key="1">
    <citation type="submission" date="2019-06" db="EMBL/GenBank/DDBJ databases">
        <title>Sequencing the genomes of 1000 actinobacteria strains.</title>
        <authorList>
            <person name="Klenk H.-P."/>
        </authorList>
    </citation>
    <scope>NUCLEOTIDE SEQUENCE [LARGE SCALE GENOMIC DNA]</scope>
    <source>
        <strain evidence="4 5">DSM 45015</strain>
    </source>
</reference>
<keyword evidence="2" id="KW-0812">Transmembrane</keyword>
<feature type="compositionally biased region" description="Low complexity" evidence="1">
    <location>
        <begin position="1"/>
        <end position="13"/>
    </location>
</feature>
<dbReference type="CDD" id="cd03402">
    <property type="entry name" value="SPFH_like_u2"/>
    <property type="match status" value="1"/>
</dbReference>
<evidence type="ECO:0000313" key="5">
    <source>
        <dbReference type="Proteomes" id="UP000317422"/>
    </source>
</evidence>
<name>A0A543N9H5_9ACTN</name>
<dbReference type="SMART" id="SM00244">
    <property type="entry name" value="PHB"/>
    <property type="match status" value="1"/>
</dbReference>